<gene>
    <name evidence="2" type="ordered locus">CJA_2841</name>
</gene>
<keyword evidence="3" id="KW-1185">Reference proteome</keyword>
<dbReference type="KEGG" id="cja:CJA_2841"/>
<dbReference type="eggNOG" id="ENOG5031UYD">
    <property type="taxonomic scope" value="Bacteria"/>
</dbReference>
<keyword evidence="1" id="KW-0812">Transmembrane</keyword>
<dbReference type="HOGENOM" id="CLU_2407884_0_0_6"/>
<dbReference type="STRING" id="498211.CJA_2841"/>
<keyword evidence="1" id="KW-0472">Membrane</keyword>
<reference evidence="2 3" key="1">
    <citation type="journal article" date="2008" name="J. Bacteriol.">
        <title>Insights into plant cell wall degradation from the genome sequence of the soil bacterium Cellvibrio japonicus.</title>
        <authorList>
            <person name="Deboy R.T."/>
            <person name="Mongodin E.F."/>
            <person name="Fouts D.E."/>
            <person name="Tailford L.E."/>
            <person name="Khouri H."/>
            <person name="Emerson J.B."/>
            <person name="Mohamoud Y."/>
            <person name="Watkins K."/>
            <person name="Henrissat B."/>
            <person name="Gilbert H.J."/>
            <person name="Nelson K.E."/>
        </authorList>
    </citation>
    <scope>NUCLEOTIDE SEQUENCE [LARGE SCALE GENOMIC DNA]</scope>
    <source>
        <strain evidence="2 3">Ueda107</strain>
    </source>
</reference>
<proteinExistence type="predicted"/>
<protein>
    <submittedName>
        <fullName evidence="2">Uncharacterized protein</fullName>
    </submittedName>
</protein>
<sequence length="92" mass="10135">MDRQLDDLNCQQQQAGIEAQATLARDIAALQQVRRKLVKSRDLAVRAHQLEQDTNSVAKEQARARQRLLGLSLCAISLLGGIALIAYVVVNL</sequence>
<dbReference type="EMBL" id="CP000934">
    <property type="protein sequence ID" value="ACE84850.1"/>
    <property type="molecule type" value="Genomic_DNA"/>
</dbReference>
<feature type="transmembrane region" description="Helical" evidence="1">
    <location>
        <begin position="68"/>
        <end position="90"/>
    </location>
</feature>
<accession>B3PC28</accession>
<name>B3PC28_CELJU</name>
<dbReference type="AlphaFoldDB" id="B3PC28"/>
<evidence type="ECO:0000313" key="3">
    <source>
        <dbReference type="Proteomes" id="UP000001036"/>
    </source>
</evidence>
<dbReference type="Proteomes" id="UP000001036">
    <property type="component" value="Chromosome"/>
</dbReference>
<evidence type="ECO:0000256" key="1">
    <source>
        <dbReference type="SAM" id="Phobius"/>
    </source>
</evidence>
<keyword evidence="1" id="KW-1133">Transmembrane helix</keyword>
<organism evidence="2 3">
    <name type="scientific">Cellvibrio japonicus (strain Ueda107)</name>
    <name type="common">Pseudomonas fluorescens subsp. cellulosa</name>
    <dbReference type="NCBI Taxonomy" id="498211"/>
    <lineage>
        <taxon>Bacteria</taxon>
        <taxon>Pseudomonadati</taxon>
        <taxon>Pseudomonadota</taxon>
        <taxon>Gammaproteobacteria</taxon>
        <taxon>Cellvibrionales</taxon>
        <taxon>Cellvibrionaceae</taxon>
        <taxon>Cellvibrio</taxon>
    </lineage>
</organism>
<evidence type="ECO:0000313" key="2">
    <source>
        <dbReference type="EMBL" id="ACE84850.1"/>
    </source>
</evidence>